<evidence type="ECO:0000313" key="2">
    <source>
        <dbReference type="EMBL" id="CAI9173865.1"/>
    </source>
</evidence>
<name>A0ABN8ZIY0_RANTA</name>
<sequence>MVLPGHMAGSPRRHHRPLSLSIPELISEISGTNLRVPSPPRPSSAPSSGRHSGALSWAGFEEEAKTRRPKGQERKAAAGQNQPGSASCRSSTSYQERARVWLAPEELGPLSLVPIGPSPEGHRAPATERDSRGPQLSHTVPCAPSPAWKTTEAAFCENHPTPPFLWLLCVNRGQTFLTYLTSSLCGHQMASRSGSGSSQLAHRESISGILHATGDRSAINHGSENDGGFQTALAVRRGLFTGDLASRFASHPGEDVLLAAGHSLKLREMDPSFQKGANSSAS</sequence>
<protein>
    <submittedName>
        <fullName evidence="2">Uncharacterized protein</fullName>
    </submittedName>
</protein>
<feature type="compositionally biased region" description="Basic and acidic residues" evidence="1">
    <location>
        <begin position="62"/>
        <end position="76"/>
    </location>
</feature>
<feature type="compositionally biased region" description="Low complexity" evidence="1">
    <location>
        <begin position="44"/>
        <end position="54"/>
    </location>
</feature>
<dbReference type="EMBL" id="OX460345">
    <property type="protein sequence ID" value="CAI9173865.1"/>
    <property type="molecule type" value="Genomic_DNA"/>
</dbReference>
<feature type="region of interest" description="Disordered" evidence="1">
    <location>
        <begin position="1"/>
        <end position="92"/>
    </location>
</feature>
<gene>
    <name evidence="2" type="ORF">MRATA1EN1_LOCUS22827</name>
</gene>
<feature type="compositionally biased region" description="Polar residues" evidence="1">
    <location>
        <begin position="79"/>
        <end position="92"/>
    </location>
</feature>
<reference evidence="2" key="1">
    <citation type="submission" date="2023-04" db="EMBL/GenBank/DDBJ databases">
        <authorList>
            <consortium name="ELIXIR-Norway"/>
        </authorList>
    </citation>
    <scope>NUCLEOTIDE SEQUENCE [LARGE SCALE GENOMIC DNA]</scope>
</reference>
<proteinExistence type="predicted"/>
<keyword evidence="3" id="KW-1185">Reference proteome</keyword>
<organism evidence="2 3">
    <name type="scientific">Rangifer tarandus platyrhynchus</name>
    <name type="common">Svalbard reindeer</name>
    <dbReference type="NCBI Taxonomy" id="3082113"/>
    <lineage>
        <taxon>Eukaryota</taxon>
        <taxon>Metazoa</taxon>
        <taxon>Chordata</taxon>
        <taxon>Craniata</taxon>
        <taxon>Vertebrata</taxon>
        <taxon>Euteleostomi</taxon>
        <taxon>Mammalia</taxon>
        <taxon>Eutheria</taxon>
        <taxon>Laurasiatheria</taxon>
        <taxon>Artiodactyla</taxon>
        <taxon>Ruminantia</taxon>
        <taxon>Pecora</taxon>
        <taxon>Cervidae</taxon>
        <taxon>Odocoileinae</taxon>
        <taxon>Rangifer</taxon>
    </lineage>
</organism>
<evidence type="ECO:0000313" key="3">
    <source>
        <dbReference type="Proteomes" id="UP001176941"/>
    </source>
</evidence>
<dbReference type="Proteomes" id="UP001176941">
    <property type="component" value="Chromosome 34"/>
</dbReference>
<feature type="compositionally biased region" description="Low complexity" evidence="1">
    <location>
        <begin position="18"/>
        <end position="30"/>
    </location>
</feature>
<accession>A0ABN8ZIY0</accession>
<evidence type="ECO:0000256" key="1">
    <source>
        <dbReference type="SAM" id="MobiDB-lite"/>
    </source>
</evidence>
<feature type="region of interest" description="Disordered" evidence="1">
    <location>
        <begin position="110"/>
        <end position="144"/>
    </location>
</feature>
<feature type="compositionally biased region" description="Basic and acidic residues" evidence="1">
    <location>
        <begin position="120"/>
        <end position="132"/>
    </location>
</feature>